<proteinExistence type="predicted"/>
<evidence type="ECO:0000256" key="12">
    <source>
        <dbReference type="ARBA" id="ARBA00023267"/>
    </source>
</evidence>
<keyword evidence="12" id="KW-0092">Biotin</keyword>
<dbReference type="EMBL" id="UINC01000914">
    <property type="protein sequence ID" value="SUZ63334.1"/>
    <property type="molecule type" value="Genomic_DNA"/>
</dbReference>
<dbReference type="Pfam" id="PF02785">
    <property type="entry name" value="Biotin_carb_C"/>
    <property type="match status" value="1"/>
</dbReference>
<gene>
    <name evidence="16" type="ORF">METZ01_LOCUS16188</name>
</gene>
<keyword evidence="8" id="KW-0067">ATP-binding</keyword>
<dbReference type="Gene3D" id="3.30.470.20">
    <property type="entry name" value="ATP-grasp fold, B domain"/>
    <property type="match status" value="1"/>
</dbReference>
<dbReference type="InterPro" id="IPR005481">
    <property type="entry name" value="BC-like_N"/>
</dbReference>
<keyword evidence="10" id="KW-0443">Lipid metabolism</keyword>
<dbReference type="EC" id="6.3.4.14" evidence="2"/>
<dbReference type="InterPro" id="IPR016185">
    <property type="entry name" value="PreATP-grasp_dom_sf"/>
</dbReference>
<dbReference type="SMART" id="SM00878">
    <property type="entry name" value="Biotin_carb_C"/>
    <property type="match status" value="1"/>
</dbReference>
<comment type="catalytic activity">
    <reaction evidence="13">
        <text>N(6)-biotinyl-L-lysyl-[protein] + hydrogencarbonate + ATP = N(6)-carboxybiotinyl-L-lysyl-[protein] + ADP + phosphate + H(+)</text>
        <dbReference type="Rhea" id="RHEA:13501"/>
        <dbReference type="Rhea" id="RHEA-COMP:10505"/>
        <dbReference type="Rhea" id="RHEA-COMP:10506"/>
        <dbReference type="ChEBI" id="CHEBI:15378"/>
        <dbReference type="ChEBI" id="CHEBI:17544"/>
        <dbReference type="ChEBI" id="CHEBI:30616"/>
        <dbReference type="ChEBI" id="CHEBI:43474"/>
        <dbReference type="ChEBI" id="CHEBI:83144"/>
        <dbReference type="ChEBI" id="CHEBI:83145"/>
        <dbReference type="ChEBI" id="CHEBI:456216"/>
        <dbReference type="EC" id="6.3.4.14"/>
    </reaction>
</comment>
<protein>
    <recommendedName>
        <fullName evidence="2">biotin carboxylase</fullName>
        <ecNumber evidence="2">6.3.4.14</ecNumber>
    </recommendedName>
</protein>
<evidence type="ECO:0000259" key="14">
    <source>
        <dbReference type="PROSITE" id="PS50975"/>
    </source>
</evidence>
<dbReference type="GO" id="GO:0046872">
    <property type="term" value="F:metal ion binding"/>
    <property type="evidence" value="ECO:0007669"/>
    <property type="project" value="UniProtKB-KW"/>
</dbReference>
<evidence type="ECO:0000256" key="8">
    <source>
        <dbReference type="ARBA" id="ARBA00022840"/>
    </source>
</evidence>
<keyword evidence="4" id="KW-0436">Ligase</keyword>
<dbReference type="PROSITE" id="PS50979">
    <property type="entry name" value="BC"/>
    <property type="match status" value="1"/>
</dbReference>
<evidence type="ECO:0000256" key="13">
    <source>
        <dbReference type="ARBA" id="ARBA00048600"/>
    </source>
</evidence>
<evidence type="ECO:0000256" key="9">
    <source>
        <dbReference type="ARBA" id="ARBA00022842"/>
    </source>
</evidence>
<dbReference type="GO" id="GO:0006633">
    <property type="term" value="P:fatty acid biosynthetic process"/>
    <property type="evidence" value="ECO:0007669"/>
    <property type="project" value="UniProtKB-KW"/>
</dbReference>
<keyword evidence="5" id="KW-0479">Metal-binding</keyword>
<dbReference type="GO" id="GO:0004075">
    <property type="term" value="F:biotin carboxylase activity"/>
    <property type="evidence" value="ECO:0007669"/>
    <property type="project" value="UniProtKB-EC"/>
</dbReference>
<dbReference type="PROSITE" id="PS00866">
    <property type="entry name" value="CPSASE_1"/>
    <property type="match status" value="1"/>
</dbReference>
<dbReference type="InterPro" id="IPR011764">
    <property type="entry name" value="Biotin_carboxylation_dom"/>
</dbReference>
<keyword evidence="6" id="KW-0547">Nucleotide-binding</keyword>
<dbReference type="GO" id="GO:0005524">
    <property type="term" value="F:ATP binding"/>
    <property type="evidence" value="ECO:0007669"/>
    <property type="project" value="UniProtKB-KW"/>
</dbReference>
<evidence type="ECO:0000256" key="2">
    <source>
        <dbReference type="ARBA" id="ARBA00013263"/>
    </source>
</evidence>
<evidence type="ECO:0000256" key="3">
    <source>
        <dbReference type="ARBA" id="ARBA00022516"/>
    </source>
</evidence>
<keyword evidence="7" id="KW-0276">Fatty acid metabolism</keyword>
<evidence type="ECO:0000256" key="10">
    <source>
        <dbReference type="ARBA" id="ARBA00023098"/>
    </source>
</evidence>
<dbReference type="PROSITE" id="PS50975">
    <property type="entry name" value="ATP_GRASP"/>
    <property type="match status" value="1"/>
</dbReference>
<evidence type="ECO:0000259" key="15">
    <source>
        <dbReference type="PROSITE" id="PS50979"/>
    </source>
</evidence>
<dbReference type="InterPro" id="IPR013815">
    <property type="entry name" value="ATP_grasp_subdomain_1"/>
</dbReference>
<dbReference type="InterPro" id="IPR011761">
    <property type="entry name" value="ATP-grasp"/>
</dbReference>
<organism evidence="16">
    <name type="scientific">marine metagenome</name>
    <dbReference type="NCBI Taxonomy" id="408172"/>
    <lineage>
        <taxon>unclassified sequences</taxon>
        <taxon>metagenomes</taxon>
        <taxon>ecological metagenomes</taxon>
    </lineage>
</organism>
<dbReference type="InterPro" id="IPR051602">
    <property type="entry name" value="ACC_Biotin_Carboxylase"/>
</dbReference>
<reference evidence="16" key="1">
    <citation type="submission" date="2018-05" db="EMBL/GenBank/DDBJ databases">
        <authorList>
            <person name="Lanie J.A."/>
            <person name="Ng W.-L."/>
            <person name="Kazmierczak K.M."/>
            <person name="Andrzejewski T.M."/>
            <person name="Davidsen T.M."/>
            <person name="Wayne K.J."/>
            <person name="Tettelin H."/>
            <person name="Glass J.I."/>
            <person name="Rusch D."/>
            <person name="Podicherti R."/>
            <person name="Tsui H.-C.T."/>
            <person name="Winkler M.E."/>
        </authorList>
    </citation>
    <scope>NUCLEOTIDE SEQUENCE</scope>
</reference>
<dbReference type="NCBIfam" id="TIGR00514">
    <property type="entry name" value="accC"/>
    <property type="match status" value="1"/>
</dbReference>
<evidence type="ECO:0000256" key="4">
    <source>
        <dbReference type="ARBA" id="ARBA00022598"/>
    </source>
</evidence>
<dbReference type="SUPFAM" id="SSF51246">
    <property type="entry name" value="Rudiment single hybrid motif"/>
    <property type="match status" value="1"/>
</dbReference>
<accession>A0A381P9Q9</accession>
<keyword evidence="3" id="KW-0444">Lipid biosynthesis</keyword>
<feature type="domain" description="Biotin carboxylation" evidence="15">
    <location>
        <begin position="1"/>
        <end position="442"/>
    </location>
</feature>
<evidence type="ECO:0000256" key="5">
    <source>
        <dbReference type="ARBA" id="ARBA00022723"/>
    </source>
</evidence>
<evidence type="ECO:0000313" key="16">
    <source>
        <dbReference type="EMBL" id="SUZ63334.1"/>
    </source>
</evidence>
<dbReference type="NCBIfam" id="NF006367">
    <property type="entry name" value="PRK08591.1"/>
    <property type="match status" value="1"/>
</dbReference>
<sequence>MLTKLLIANRGEIALRILRACKELDIPTVAVYSEADRDLMHVKMADESICIGPADSRNSYMNIPAIISAMELSGADGVHPGYGFLAENADFAEQVEKSGFQFAGPSSEIIQTMGNKISAKKLAKRIGLPIVPGSEGPIGSDPKEEARAIGYPIIIKAASGGGGRGMRIVNSESDLEESINLTQAEAESAFGDPTLYMEKFFTTPRHIEVQVLADRFGNVLNLGERDCSLQRRHQKVIEEAPAPGISDEIKENIFNKCIEACKEINYVSAGTFEFLYEDEKFYFIEMNTRIQVEHPVTESITGLDLVKLQLRIARGEELKIKQKDIEINGHAIECRINAEHPETFIPSPGKVLDYHAPGGIGVRIDSHLYNGYVVPPHYDSLIAKLIVRANDREDARVRLIRALEEMVVSGIDTNLEMHIELLSDKNFISGDFDINYLENRLKKLN</sequence>
<evidence type="ECO:0000256" key="6">
    <source>
        <dbReference type="ARBA" id="ARBA00022741"/>
    </source>
</evidence>
<dbReference type="InterPro" id="IPR005482">
    <property type="entry name" value="Biotin_COase_C"/>
</dbReference>
<keyword evidence="11" id="KW-0275">Fatty acid biosynthesis</keyword>
<name>A0A381P9Q9_9ZZZZ</name>
<comment type="function">
    <text evidence="1">This protein is a component of the acetyl coenzyme A carboxylase complex; first, biotin carboxylase catalyzes the carboxylation of the carrier protein and then the transcarboxylase transfers the carboxyl group to form malonyl-CoA.</text>
</comment>
<evidence type="ECO:0000256" key="7">
    <source>
        <dbReference type="ARBA" id="ARBA00022832"/>
    </source>
</evidence>
<evidence type="ECO:0000256" key="1">
    <source>
        <dbReference type="ARBA" id="ARBA00003761"/>
    </source>
</evidence>
<dbReference type="SUPFAM" id="SSF56059">
    <property type="entry name" value="Glutathione synthetase ATP-binding domain-like"/>
    <property type="match status" value="1"/>
</dbReference>
<dbReference type="FunFam" id="3.40.50.20:FF:000010">
    <property type="entry name" value="Propionyl-CoA carboxylase subunit alpha"/>
    <property type="match status" value="1"/>
</dbReference>
<dbReference type="PROSITE" id="PS00867">
    <property type="entry name" value="CPSASE_2"/>
    <property type="match status" value="1"/>
</dbReference>
<dbReference type="FunFam" id="3.30.1490.20:FF:000003">
    <property type="entry name" value="acetyl-CoA carboxylase isoform X1"/>
    <property type="match status" value="1"/>
</dbReference>
<evidence type="ECO:0000256" key="11">
    <source>
        <dbReference type="ARBA" id="ARBA00023160"/>
    </source>
</evidence>
<dbReference type="Gene3D" id="3.30.1490.20">
    <property type="entry name" value="ATP-grasp fold, A domain"/>
    <property type="match status" value="1"/>
</dbReference>
<feature type="domain" description="ATP-grasp" evidence="14">
    <location>
        <begin position="120"/>
        <end position="314"/>
    </location>
</feature>
<dbReference type="Pfam" id="PF02786">
    <property type="entry name" value="CPSase_L_D2"/>
    <property type="match status" value="1"/>
</dbReference>
<dbReference type="PANTHER" id="PTHR48095">
    <property type="entry name" value="PYRUVATE CARBOXYLASE SUBUNIT A"/>
    <property type="match status" value="1"/>
</dbReference>
<dbReference type="PANTHER" id="PTHR48095:SF2">
    <property type="entry name" value="BIOTIN CARBOXYLASE, CHLOROPLASTIC"/>
    <property type="match status" value="1"/>
</dbReference>
<dbReference type="SUPFAM" id="SSF52440">
    <property type="entry name" value="PreATP-grasp domain"/>
    <property type="match status" value="1"/>
</dbReference>
<dbReference type="InterPro" id="IPR004549">
    <property type="entry name" value="Acetyl_CoA_COase_biotin_COase"/>
</dbReference>
<dbReference type="Gene3D" id="3.40.50.20">
    <property type="match status" value="1"/>
</dbReference>
<dbReference type="AlphaFoldDB" id="A0A381P9Q9"/>
<dbReference type="InterPro" id="IPR011054">
    <property type="entry name" value="Rudment_hybrid_motif"/>
</dbReference>
<dbReference type="InterPro" id="IPR005479">
    <property type="entry name" value="CPAse_ATP-bd"/>
</dbReference>
<dbReference type="Pfam" id="PF00289">
    <property type="entry name" value="Biotin_carb_N"/>
    <property type="match status" value="1"/>
</dbReference>
<keyword evidence="9" id="KW-0460">Magnesium</keyword>